<protein>
    <submittedName>
        <fullName evidence="1">YbjN domain-containing protein</fullName>
    </submittedName>
</protein>
<dbReference type="RefSeq" id="WP_379877937.1">
    <property type="nucleotide sequence ID" value="NZ_JBHUIP010000014.1"/>
</dbReference>
<gene>
    <name evidence="1" type="ORF">ACFSM5_18010</name>
</gene>
<name>A0ABW5DWF0_9PROT</name>
<dbReference type="EMBL" id="JBHUIP010000014">
    <property type="protein sequence ID" value="MFD2264806.1"/>
    <property type="molecule type" value="Genomic_DNA"/>
</dbReference>
<comment type="caution">
    <text evidence="1">The sequence shown here is derived from an EMBL/GenBank/DDBJ whole genome shotgun (WGS) entry which is preliminary data.</text>
</comment>
<sequence>MTTTGLATGQEIPANPLDIVEEIIAANDWPFDRASDDELVAESRGRWCDYRLFFVWRDDVSALHVSCAFDLKVPQTRRREVNDLLSLLNEKLWIGHFDITAEEGMPAFRHTLPLRGLPAGASVEQLEDVVDAALTECERFYPAFQFVVWGGKSANEAMEAALFETIGEA</sequence>
<organism evidence="1 2">
    <name type="scientific">Lacibacterium aquatile</name>
    <dbReference type="NCBI Taxonomy" id="1168082"/>
    <lineage>
        <taxon>Bacteria</taxon>
        <taxon>Pseudomonadati</taxon>
        <taxon>Pseudomonadota</taxon>
        <taxon>Alphaproteobacteria</taxon>
        <taxon>Rhodospirillales</taxon>
        <taxon>Rhodospirillaceae</taxon>
    </lineage>
</organism>
<dbReference type="Proteomes" id="UP001597295">
    <property type="component" value="Unassembled WGS sequence"/>
</dbReference>
<keyword evidence="2" id="KW-1185">Reference proteome</keyword>
<proteinExistence type="predicted"/>
<evidence type="ECO:0000313" key="2">
    <source>
        <dbReference type="Proteomes" id="UP001597295"/>
    </source>
</evidence>
<evidence type="ECO:0000313" key="1">
    <source>
        <dbReference type="EMBL" id="MFD2264806.1"/>
    </source>
</evidence>
<dbReference type="Pfam" id="PF10722">
    <property type="entry name" value="YbjN"/>
    <property type="match status" value="1"/>
</dbReference>
<dbReference type="CDD" id="cd17033">
    <property type="entry name" value="DR1245-like"/>
    <property type="match status" value="1"/>
</dbReference>
<reference evidence="2" key="1">
    <citation type="journal article" date="2019" name="Int. J. Syst. Evol. Microbiol.">
        <title>The Global Catalogue of Microorganisms (GCM) 10K type strain sequencing project: providing services to taxonomists for standard genome sequencing and annotation.</title>
        <authorList>
            <consortium name="The Broad Institute Genomics Platform"/>
            <consortium name="The Broad Institute Genome Sequencing Center for Infectious Disease"/>
            <person name="Wu L."/>
            <person name="Ma J."/>
        </authorList>
    </citation>
    <scope>NUCLEOTIDE SEQUENCE [LARGE SCALE GENOMIC DNA]</scope>
    <source>
        <strain evidence="2">CGMCC 1.19062</strain>
    </source>
</reference>
<accession>A0ABW5DWF0</accession>
<dbReference type="InterPro" id="IPR019660">
    <property type="entry name" value="Put_sensory_transdc_reg_YbjN"/>
</dbReference>